<reference evidence="10" key="3">
    <citation type="submission" date="2015-04" db="UniProtKB">
        <authorList>
            <consortium name="EnsemblPlants"/>
        </authorList>
    </citation>
    <scope>IDENTIFICATION</scope>
    <source>
        <strain evidence="10">cv. Jemalong A17</strain>
    </source>
</reference>
<evidence type="ECO:0000256" key="2">
    <source>
        <dbReference type="ARBA" id="ARBA00022741"/>
    </source>
</evidence>
<dbReference type="InterPro" id="IPR057135">
    <property type="entry name" value="At4g27190-like_LRR"/>
</dbReference>
<dbReference type="Gene3D" id="3.80.10.10">
    <property type="entry name" value="Ribonuclease Inhibitor"/>
    <property type="match status" value="3"/>
</dbReference>
<dbReference type="Proteomes" id="UP000002051">
    <property type="component" value="Chromosome 3"/>
</dbReference>
<dbReference type="GO" id="GO:0005524">
    <property type="term" value="F:ATP binding"/>
    <property type="evidence" value="ECO:0007669"/>
    <property type="project" value="UniProtKB-KW"/>
</dbReference>
<evidence type="ECO:0000313" key="10">
    <source>
        <dbReference type="EnsemblPlants" id="KEH34350"/>
    </source>
</evidence>
<organism evidence="9 11">
    <name type="scientific">Medicago truncatula</name>
    <name type="common">Barrel medic</name>
    <name type="synonym">Medicago tribuloides</name>
    <dbReference type="NCBI Taxonomy" id="3880"/>
    <lineage>
        <taxon>Eukaryota</taxon>
        <taxon>Viridiplantae</taxon>
        <taxon>Streptophyta</taxon>
        <taxon>Embryophyta</taxon>
        <taxon>Tracheophyta</taxon>
        <taxon>Spermatophyta</taxon>
        <taxon>Magnoliopsida</taxon>
        <taxon>eudicotyledons</taxon>
        <taxon>Gunneridae</taxon>
        <taxon>Pentapetalae</taxon>
        <taxon>rosids</taxon>
        <taxon>fabids</taxon>
        <taxon>Fabales</taxon>
        <taxon>Fabaceae</taxon>
        <taxon>Papilionoideae</taxon>
        <taxon>50 kb inversion clade</taxon>
        <taxon>NPAAA clade</taxon>
        <taxon>Hologalegina</taxon>
        <taxon>IRL clade</taxon>
        <taxon>Trifolieae</taxon>
        <taxon>Medicago</taxon>
    </lineage>
</organism>
<evidence type="ECO:0000313" key="11">
    <source>
        <dbReference type="Proteomes" id="UP000002051"/>
    </source>
</evidence>
<keyword evidence="2" id="KW-0547">Nucleotide-binding</keyword>
<feature type="domain" description="Disease resistance protein At4g27190-like leucine-rich repeats" evidence="8">
    <location>
        <begin position="1115"/>
        <end position="1228"/>
    </location>
</feature>
<evidence type="ECO:0000259" key="8">
    <source>
        <dbReference type="Pfam" id="PF23247"/>
    </source>
</evidence>
<feature type="domain" description="Disease resistance protein At4g27190-like leucine-rich repeats" evidence="8">
    <location>
        <begin position="807"/>
        <end position="933"/>
    </location>
</feature>
<evidence type="ECO:0000259" key="7">
    <source>
        <dbReference type="Pfam" id="PF00931"/>
    </source>
</evidence>
<evidence type="ECO:0000256" key="5">
    <source>
        <dbReference type="SAM" id="Coils"/>
    </source>
</evidence>
<keyword evidence="4" id="KW-0067">ATP-binding</keyword>
<dbReference type="InterPro" id="IPR050905">
    <property type="entry name" value="Plant_NBS-LRR"/>
</dbReference>
<dbReference type="PANTHER" id="PTHR33463:SF105">
    <property type="entry name" value="AND NB-ARC DOMAIN DISEASE RESISTANCE PROTEIN, PUTATIVE-RELATED"/>
    <property type="match status" value="1"/>
</dbReference>
<protein>
    <submittedName>
        <fullName evidence="9">NB-ARC domain disease resistance protein</fullName>
    </submittedName>
</protein>
<name>A0A072V878_MEDTR</name>
<dbReference type="HOGENOM" id="CLU_002035_0_0_1"/>
<keyword evidence="11" id="KW-1185">Reference proteome</keyword>
<dbReference type="InterPro" id="IPR027417">
    <property type="entry name" value="P-loop_NTPase"/>
</dbReference>
<feature type="region of interest" description="Disordered" evidence="6">
    <location>
        <begin position="1507"/>
        <end position="1532"/>
    </location>
</feature>
<dbReference type="InterPro" id="IPR002182">
    <property type="entry name" value="NB-ARC"/>
</dbReference>
<dbReference type="PANTHER" id="PTHR33463">
    <property type="entry name" value="NB-ARC DOMAIN-CONTAINING PROTEIN-RELATED"/>
    <property type="match status" value="1"/>
</dbReference>
<dbReference type="GO" id="GO:0006952">
    <property type="term" value="P:defense response"/>
    <property type="evidence" value="ECO:0007669"/>
    <property type="project" value="UniProtKB-KW"/>
</dbReference>
<keyword evidence="5" id="KW-0175">Coiled coil</keyword>
<dbReference type="Gene3D" id="3.40.50.300">
    <property type="entry name" value="P-loop containing nucleotide triphosphate hydrolases"/>
    <property type="match status" value="1"/>
</dbReference>
<dbReference type="GO" id="GO:0043531">
    <property type="term" value="F:ADP binding"/>
    <property type="evidence" value="ECO:0007669"/>
    <property type="project" value="InterPro"/>
</dbReference>
<dbReference type="InterPro" id="IPR042197">
    <property type="entry name" value="Apaf_helical"/>
</dbReference>
<dbReference type="Gene3D" id="1.10.8.430">
    <property type="entry name" value="Helical domain of apoptotic protease-activating factors"/>
    <property type="match status" value="1"/>
</dbReference>
<comment type="similarity">
    <text evidence="1">Belongs to the disease resistance NB-LRR family.</text>
</comment>
<accession>A0A072V878</accession>
<dbReference type="Pfam" id="PF00931">
    <property type="entry name" value="NB-ARC"/>
    <property type="match status" value="1"/>
</dbReference>
<keyword evidence="3" id="KW-0611">Plant defense</keyword>
<evidence type="ECO:0000313" key="9">
    <source>
        <dbReference type="EMBL" id="KEH34350.1"/>
    </source>
</evidence>
<dbReference type="SUPFAM" id="SSF52047">
    <property type="entry name" value="RNI-like"/>
    <property type="match status" value="1"/>
</dbReference>
<reference evidence="9 11" key="2">
    <citation type="journal article" date="2014" name="BMC Genomics">
        <title>An improved genome release (version Mt4.0) for the model legume Medicago truncatula.</title>
        <authorList>
            <person name="Tang H."/>
            <person name="Krishnakumar V."/>
            <person name="Bidwell S."/>
            <person name="Rosen B."/>
            <person name="Chan A."/>
            <person name="Zhou S."/>
            <person name="Gentzbittel L."/>
            <person name="Childs K.L."/>
            <person name="Yandell M."/>
            <person name="Gundlach H."/>
            <person name="Mayer K.F."/>
            <person name="Schwartz D.C."/>
            <person name="Town C.D."/>
        </authorList>
    </citation>
    <scope>GENOME REANNOTATION</scope>
    <source>
        <strain evidence="9">A17</strain>
        <strain evidence="10 11">cv. Jemalong A17</strain>
    </source>
</reference>
<gene>
    <name evidence="9" type="ordered locus">MTR_3g464950</name>
</gene>
<feature type="compositionally biased region" description="Polar residues" evidence="6">
    <location>
        <begin position="1507"/>
        <end position="1527"/>
    </location>
</feature>
<evidence type="ECO:0000256" key="1">
    <source>
        <dbReference type="ARBA" id="ARBA00008894"/>
    </source>
</evidence>
<dbReference type="SUPFAM" id="SSF52540">
    <property type="entry name" value="P-loop containing nucleoside triphosphate hydrolases"/>
    <property type="match status" value="1"/>
</dbReference>
<dbReference type="InterPro" id="IPR032675">
    <property type="entry name" value="LRR_dom_sf"/>
</dbReference>
<dbReference type="SUPFAM" id="SSF52058">
    <property type="entry name" value="L domain-like"/>
    <property type="match status" value="1"/>
</dbReference>
<sequence>MEGCITDVRKTLVEKLLNKAIEKSRYLFCFTCIVKEFNEEKGKLEAERATMRQHFKVATEKGKDIQSNAEFWEKQVDKLIQENIETKQRYYFGFCPDCIWRYERGEELATKTKVIKSLMEKGEKFENIEITRCLPGVERHSSQYFIPFKSRELKSKELLDALKDDNNYMVGLHGMGGAGKTTLAKEVGKQLRTLEHFKYVIDTTVSFNLEIKKIQNDIAGSLGLEWGEINESDRPKKLWSRLTDGDKILVILDDVWKNLNFDDIGLPSSDNHKGCKVLVTTRELRVCEQMECRKTIQLELLTEEEALIMFEMYADLSHISSKSILGKVREITTLCKRLPIAIAIIARSLKGKKSGEEWDVALNCLKKPVSMGNVEEDLVDVFKCLKFSYDYLNDEKAKGLFLLCSAFPEDKEISVELLTRLGIGVNLFGEGYEKYNDARSQAIVAKNKLLHSCLLLETKKGDVKMHDLVREVAHWIAKEKILVVNLFEKNQKSLVERSKNIKYLFFQGNLMDLCSSWFDGSKLEILIANTSMDDSKDVPTSLFENMAGLRILKLSNTPLSLPKSIQLLINIRSLSVECVILGDISIFGSLQSLETLELDYCEIYEFSPEIAMLKKLRLLSLRDCKIRSNNPFEVIQRCPSLEELYFSYSFNEFCKEITLPTLERYFLTDNSRNWKWPETKSVALERNHLSEATYKYVMKTSYYLDLIRIQGWINLMPEIVPIDEGMNDLIKLHLKEISQLQYLVDTKHINSQVPIVFSKLVVLNLERMEALEELCNGPIAFDSTNNLEKLSIKECENLRSLFKCSLNLSSLKTVELEQCSKLVSVFELSTSQSLPLLEELKIVNCKKLENIIAFERTVTEDTIENSCYSLFPKLKGLHIRECPQLQFILPILSARDIEFLEVIKIKCCDKLKYIFGQHQDVKLTSLKEVAIEDLPNFIDIFPPKASSISKDGSKPQTQLDTIKSNTFSMCCYRYKLKSTKIPSVSEDQPQDCSISLESNSYCLDIWNYAPKVKEIQISNVPKMKSVFIVSSALRMLETFTIEKCDELKQIIIDTGDHNSTSGNNFGNVFPKLKTLWVVNCVQLEYIFGHYNHDHLPPFDKRSMDEECKELKHIIEDDLEDKNFQSSNTFFPKLETLIVTKCDKLKYMFPVSICKEFPELKVMFIREANELEEIFKSDKKDEVEEISKSEVQIPNLKAVGFAYLPSLCHAQEVHFQAVKHRLVHSCQKLSLTSCNIEGDVRSWDFMKDDYFLHYQFDVIRIECVKAASEHKLTSPQLEGSTSEITAEAATVSTITDTKNKQLAQEVGPKQKGIQIYVEEGNTSTHLDVAGSSSGQLVTSECKTSSHEDDDSKKAMNSFSISTKETNDQDGKLFGDKKFLYRQLPEEIFKGQNACDENPGAENSKDFAAGSEVQKALEHQLTSPQELFNEQLMDRQCLINQQQTLAETNITIKPSQEENLEGPTSEITAAATVSTITHEVVPEQKGIEINVEEGNTSANAKKITSSTQLDVAGSSSGQLVTSDCKTSSQEDGDSQIEMTSFSISTTETNDQGSLNHDSFKRVGSNIEEQFPNDDDIIVSKSKPSPSITSLAAYQLPLVPCKEDPCQKVEDLSSLLVKSELEQLVSKNHLDWGNFYLLNDFFVKNPSVRLKDTSLSNRYKGCAYNLLAELLKFLKTHSVLEVLGSFHSEFEELLQDARRFGFDKDWLDGVERRTLCPDMQESQDVLKKLLDSKEHVTKEVEVLRLKIRILSEQMEVLSEHVEVLKHQLTSSQAILESINQQEVALSAPVGY</sequence>
<dbReference type="EMBL" id="CM001219">
    <property type="protein sequence ID" value="KEH34350.1"/>
    <property type="molecule type" value="Genomic_DNA"/>
</dbReference>
<proteinExistence type="inferred from homology"/>
<feature type="coiled-coil region" evidence="5">
    <location>
        <begin position="1723"/>
        <end position="1764"/>
    </location>
</feature>
<evidence type="ECO:0000256" key="4">
    <source>
        <dbReference type="ARBA" id="ARBA00022840"/>
    </source>
</evidence>
<dbReference type="PRINTS" id="PR00364">
    <property type="entry name" value="DISEASERSIST"/>
</dbReference>
<feature type="domain" description="NB-ARC" evidence="7">
    <location>
        <begin position="157"/>
        <end position="314"/>
    </location>
</feature>
<feature type="coiled-coil region" evidence="5">
    <location>
        <begin position="34"/>
        <end position="89"/>
    </location>
</feature>
<dbReference type="PaxDb" id="3880-AES83757"/>
<dbReference type="EnsemblPlants" id="KEH34350">
    <property type="protein sequence ID" value="KEH34350"/>
    <property type="gene ID" value="MTR_3g464950"/>
</dbReference>
<dbReference type="FunFam" id="3.40.50.300:FF:001091">
    <property type="entry name" value="Probable disease resistance protein At1g61300"/>
    <property type="match status" value="1"/>
</dbReference>
<evidence type="ECO:0000256" key="6">
    <source>
        <dbReference type="SAM" id="MobiDB-lite"/>
    </source>
</evidence>
<reference evidence="9 11" key="1">
    <citation type="journal article" date="2011" name="Nature">
        <title>The Medicago genome provides insight into the evolution of rhizobial symbioses.</title>
        <authorList>
            <person name="Young N.D."/>
            <person name="Debelle F."/>
            <person name="Oldroyd G.E."/>
            <person name="Geurts R."/>
            <person name="Cannon S.B."/>
            <person name="Udvardi M.K."/>
            <person name="Benedito V.A."/>
            <person name="Mayer K.F."/>
            <person name="Gouzy J."/>
            <person name="Schoof H."/>
            <person name="Van de Peer Y."/>
            <person name="Proost S."/>
            <person name="Cook D.R."/>
            <person name="Meyers B.C."/>
            <person name="Spannagl M."/>
            <person name="Cheung F."/>
            <person name="De Mita S."/>
            <person name="Krishnakumar V."/>
            <person name="Gundlach H."/>
            <person name="Zhou S."/>
            <person name="Mudge J."/>
            <person name="Bharti A.K."/>
            <person name="Murray J.D."/>
            <person name="Naoumkina M.A."/>
            <person name="Rosen B."/>
            <person name="Silverstein K.A."/>
            <person name="Tang H."/>
            <person name="Rombauts S."/>
            <person name="Zhao P.X."/>
            <person name="Zhou P."/>
            <person name="Barbe V."/>
            <person name="Bardou P."/>
            <person name="Bechner M."/>
            <person name="Bellec A."/>
            <person name="Berger A."/>
            <person name="Berges H."/>
            <person name="Bidwell S."/>
            <person name="Bisseling T."/>
            <person name="Choisne N."/>
            <person name="Couloux A."/>
            <person name="Denny R."/>
            <person name="Deshpande S."/>
            <person name="Dai X."/>
            <person name="Doyle J.J."/>
            <person name="Dudez A.M."/>
            <person name="Farmer A.D."/>
            <person name="Fouteau S."/>
            <person name="Franken C."/>
            <person name="Gibelin C."/>
            <person name="Gish J."/>
            <person name="Goldstein S."/>
            <person name="Gonzalez A.J."/>
            <person name="Green P.J."/>
            <person name="Hallab A."/>
            <person name="Hartog M."/>
            <person name="Hua A."/>
            <person name="Humphray S.J."/>
            <person name="Jeong D.H."/>
            <person name="Jing Y."/>
            <person name="Jocker A."/>
            <person name="Kenton S.M."/>
            <person name="Kim D.J."/>
            <person name="Klee K."/>
            <person name="Lai H."/>
            <person name="Lang C."/>
            <person name="Lin S."/>
            <person name="Macmil S.L."/>
            <person name="Magdelenat G."/>
            <person name="Matthews L."/>
            <person name="McCorrison J."/>
            <person name="Monaghan E.L."/>
            <person name="Mun J.H."/>
            <person name="Najar F.Z."/>
            <person name="Nicholson C."/>
            <person name="Noirot C."/>
            <person name="O'Bleness M."/>
            <person name="Paule C.R."/>
            <person name="Poulain J."/>
            <person name="Prion F."/>
            <person name="Qin B."/>
            <person name="Qu C."/>
            <person name="Retzel E.F."/>
            <person name="Riddle C."/>
            <person name="Sallet E."/>
            <person name="Samain S."/>
            <person name="Samson N."/>
            <person name="Sanders I."/>
            <person name="Saurat O."/>
            <person name="Scarpelli C."/>
            <person name="Schiex T."/>
            <person name="Segurens B."/>
            <person name="Severin A.J."/>
            <person name="Sherrier D.J."/>
            <person name="Shi R."/>
            <person name="Sims S."/>
            <person name="Singer S.R."/>
            <person name="Sinharoy S."/>
            <person name="Sterck L."/>
            <person name="Viollet A."/>
            <person name="Wang B.B."/>
            <person name="Wang K."/>
            <person name="Wang M."/>
            <person name="Wang X."/>
            <person name="Warfsmann J."/>
            <person name="Weissenbach J."/>
            <person name="White D.D."/>
            <person name="White J.D."/>
            <person name="Wiley G.B."/>
            <person name="Wincker P."/>
            <person name="Xing Y."/>
            <person name="Yang L."/>
            <person name="Yao Z."/>
            <person name="Ying F."/>
            <person name="Zhai J."/>
            <person name="Zhou L."/>
            <person name="Zuber A."/>
            <person name="Denarie J."/>
            <person name="Dixon R.A."/>
            <person name="May G.D."/>
            <person name="Schwartz D.C."/>
            <person name="Rogers J."/>
            <person name="Quetier F."/>
            <person name="Town C.D."/>
            <person name="Roe B.A."/>
        </authorList>
    </citation>
    <scope>NUCLEOTIDE SEQUENCE [LARGE SCALE GENOMIC DNA]</scope>
    <source>
        <strain evidence="9">A17</strain>
        <strain evidence="10 11">cv. Jemalong A17</strain>
    </source>
</reference>
<evidence type="ECO:0000256" key="3">
    <source>
        <dbReference type="ARBA" id="ARBA00022821"/>
    </source>
</evidence>
<dbReference type="Pfam" id="PF23247">
    <property type="entry name" value="LRR_RPS2"/>
    <property type="match status" value="2"/>
</dbReference>